<comment type="caution">
    <text evidence="2">The sequence shown here is derived from an EMBL/GenBank/DDBJ whole genome shotgun (WGS) entry which is preliminary data.</text>
</comment>
<organism evidence="2 3">
    <name type="scientific">Youngiibacter multivorans</name>
    <dbReference type="NCBI Taxonomy" id="937251"/>
    <lineage>
        <taxon>Bacteria</taxon>
        <taxon>Bacillati</taxon>
        <taxon>Bacillota</taxon>
        <taxon>Clostridia</taxon>
        <taxon>Eubacteriales</taxon>
        <taxon>Clostridiaceae</taxon>
        <taxon>Youngiibacter</taxon>
    </lineage>
</organism>
<evidence type="ECO:0008006" key="4">
    <source>
        <dbReference type="Google" id="ProtNLM"/>
    </source>
</evidence>
<dbReference type="PROSITE" id="PS51257">
    <property type="entry name" value="PROKAR_LIPOPROTEIN"/>
    <property type="match status" value="1"/>
</dbReference>
<dbReference type="RefSeq" id="WP_209458280.1">
    <property type="nucleotide sequence ID" value="NZ_JAGGKC010000002.1"/>
</dbReference>
<protein>
    <recommendedName>
        <fullName evidence="4">Lipoprotein</fullName>
    </recommendedName>
</protein>
<evidence type="ECO:0000313" key="2">
    <source>
        <dbReference type="EMBL" id="MBP1918043.1"/>
    </source>
</evidence>
<reference evidence="2 3" key="1">
    <citation type="submission" date="2021-03" db="EMBL/GenBank/DDBJ databases">
        <title>Genomic Encyclopedia of Type Strains, Phase IV (KMG-IV): sequencing the most valuable type-strain genomes for metagenomic binning, comparative biology and taxonomic classification.</title>
        <authorList>
            <person name="Goeker M."/>
        </authorList>
    </citation>
    <scope>NUCLEOTIDE SEQUENCE [LARGE SCALE GENOMIC DNA]</scope>
    <source>
        <strain evidence="2 3">DSM 6139</strain>
    </source>
</reference>
<evidence type="ECO:0000256" key="1">
    <source>
        <dbReference type="SAM" id="SignalP"/>
    </source>
</evidence>
<dbReference type="Proteomes" id="UP001519271">
    <property type="component" value="Unassembled WGS sequence"/>
</dbReference>
<evidence type="ECO:0000313" key="3">
    <source>
        <dbReference type="Proteomes" id="UP001519271"/>
    </source>
</evidence>
<dbReference type="EMBL" id="JAGGKC010000002">
    <property type="protein sequence ID" value="MBP1918043.1"/>
    <property type="molecule type" value="Genomic_DNA"/>
</dbReference>
<feature type="signal peptide" evidence="1">
    <location>
        <begin position="1"/>
        <end position="24"/>
    </location>
</feature>
<keyword evidence="3" id="KW-1185">Reference proteome</keyword>
<sequence>MRSGKKLLCLLVTALLLASGCGEKENDSPFKISILPQELKGFSISGQSIHYLVTVSDEAKKDAVTVSAMSSGADVTVVNKDILEGKVAEVIVVPKPESAGKTVTVDIEGKRGSVTDKKSVTFDVIEGEDDRKAYAEELLQMFIPYLAEEHPEYKITADTKWSGTMVSPQWLVVSHYLFFSDEWELHLEWHVMIAPSDWVRIDLRQRANETKPSSAFEISSVSGKTTPIPIEVPSEIWR</sequence>
<proteinExistence type="predicted"/>
<feature type="chain" id="PRO_5045172202" description="Lipoprotein" evidence="1">
    <location>
        <begin position="25"/>
        <end position="238"/>
    </location>
</feature>
<accession>A0ABS4G0H2</accession>
<keyword evidence="1" id="KW-0732">Signal</keyword>
<name>A0ABS4G0H2_9CLOT</name>
<gene>
    <name evidence="2" type="ORF">J2Z34_000514</name>
</gene>